<accession>A0A1V0M6L3</accession>
<sequence length="109" mass="11594">MMIGVHSDAMKAVAGHHAFGAQRVRGWLVESVDGVPSIIALVYQDNGDVCAEVVWMDHTHAADLDLIVAYLNERAGGGEHLVGALRNIYCGARPIDAGTKLGFNGSTKH</sequence>
<dbReference type="AlphaFoldDB" id="A0A1V0M6L3"/>
<keyword evidence="1" id="KW-0614">Plasmid</keyword>
<evidence type="ECO:0000313" key="1">
    <source>
        <dbReference type="EMBL" id="ARD70536.1"/>
    </source>
</evidence>
<protein>
    <submittedName>
        <fullName evidence="1">Uncharacterized protein</fullName>
    </submittedName>
</protein>
<name>A0A1V0M6L3_PSEAI</name>
<proteinExistence type="predicted"/>
<reference evidence="1" key="1">
    <citation type="submission" date="2017-01" db="EMBL/GenBank/DDBJ databases">
        <title>Complete nucleotide sequence of an IncP-2 blaVIM-2-harboring megaplasmid from Pseudomonas aeruginosa.</title>
        <authorList>
            <person name="Botelho J."/>
            <person name="Grosso F."/>
            <person name="Mabrouk A."/>
            <person name="Peixe L."/>
        </authorList>
    </citation>
    <scope>NUCLEOTIDE SEQUENCE</scope>
    <source>
        <strain evidence="1">FFUP_PS_37</strain>
        <plasmid evidence="1">pJB37</plasmid>
    </source>
</reference>
<geneLocation type="plasmid" evidence="1">
    <name>pJB37</name>
</geneLocation>
<organism evidence="1">
    <name type="scientific">Pseudomonas aeruginosa</name>
    <dbReference type="NCBI Taxonomy" id="287"/>
    <lineage>
        <taxon>Bacteria</taxon>
        <taxon>Pseudomonadati</taxon>
        <taxon>Pseudomonadota</taxon>
        <taxon>Gammaproteobacteria</taxon>
        <taxon>Pseudomonadales</taxon>
        <taxon>Pseudomonadaceae</taxon>
        <taxon>Pseudomonas</taxon>
    </lineage>
</organism>
<dbReference type="EMBL" id="KY494864">
    <property type="protein sequence ID" value="ARD70536.1"/>
    <property type="molecule type" value="Genomic_DNA"/>
</dbReference>